<dbReference type="Proteomes" id="UP000001740">
    <property type="component" value="Chromosome"/>
</dbReference>
<reference evidence="1 2" key="1">
    <citation type="journal article" date="2008" name="BMC Genomics">
        <title>Genome sequence and rapid evolution of the rice pathogen Xanthomonas oryzae pv. oryzae PXO99A.</title>
        <authorList>
            <person name="Salzberg S.L."/>
            <person name="Sommer D.D."/>
            <person name="Schatz M.C."/>
            <person name="Phillippy A.M."/>
            <person name="Rabinowicz P.D."/>
            <person name="Tsuge S."/>
            <person name="Furutani A."/>
            <person name="Ochiai H."/>
            <person name="Delcher A.L."/>
            <person name="Kelley D."/>
            <person name="Madupu R."/>
            <person name="Puiu D."/>
            <person name="Radune D."/>
            <person name="Shumway M."/>
            <person name="Trapnell C."/>
            <person name="Aparna G."/>
            <person name="Jha G."/>
            <person name="Pandey A."/>
            <person name="Patil P.B."/>
            <person name="Ishihara H."/>
            <person name="Meyer D.F."/>
            <person name="Szurek B."/>
            <person name="Verdier V."/>
            <person name="Koebnik R."/>
            <person name="Dow J.M."/>
            <person name="Ryan R.P."/>
            <person name="Hirata H."/>
            <person name="Tsuyumu S."/>
            <person name="Won Lee S."/>
            <person name="Seo Y.S."/>
            <person name="Sriariyanum M."/>
            <person name="Ronald P.C."/>
            <person name="Sonti R.V."/>
            <person name="Van Sluys M.A."/>
            <person name="Leach J.E."/>
            <person name="White F.F."/>
            <person name="Bogdanove A.J."/>
        </authorList>
    </citation>
    <scope>NUCLEOTIDE SEQUENCE [LARGE SCALE GENOMIC DNA]</scope>
    <source>
        <strain evidence="1 2">PXO99A</strain>
    </source>
</reference>
<dbReference type="HOGENOM" id="CLU_3207019_0_0_6"/>
<evidence type="ECO:0000313" key="1">
    <source>
        <dbReference type="EMBL" id="ACD60541.1"/>
    </source>
</evidence>
<dbReference type="EMBL" id="CP000967">
    <property type="protein sequence ID" value="ACD60541.1"/>
    <property type="molecule type" value="Genomic_DNA"/>
</dbReference>
<organism evidence="1 2">
    <name type="scientific">Xanthomonas oryzae pv. oryzae (strain PXO99A)</name>
    <dbReference type="NCBI Taxonomy" id="360094"/>
    <lineage>
        <taxon>Bacteria</taxon>
        <taxon>Pseudomonadati</taxon>
        <taxon>Pseudomonadota</taxon>
        <taxon>Gammaproteobacteria</taxon>
        <taxon>Lysobacterales</taxon>
        <taxon>Lysobacteraceae</taxon>
        <taxon>Xanthomonas</taxon>
    </lineage>
</organism>
<name>A0A0K0GP50_XANOP</name>
<proteinExistence type="predicted"/>
<dbReference type="KEGG" id="xop:PXO_06040"/>
<dbReference type="AlphaFoldDB" id="A0A0K0GP50"/>
<gene>
    <name evidence="1" type="ordered locus">PXO_06040</name>
</gene>
<evidence type="ECO:0000313" key="2">
    <source>
        <dbReference type="Proteomes" id="UP000001740"/>
    </source>
</evidence>
<sequence length="45" mass="5022">MLQRTVTSPLCSDYAARDVSAITCWHTVQGSRHERSKGTALSLMR</sequence>
<protein>
    <submittedName>
        <fullName evidence="1">Uncharacterized protein</fullName>
    </submittedName>
</protein>
<accession>A0A0K0GP50</accession>